<feature type="domain" description="NADH:quinone oxidoreductase/Mrp antiporter transmembrane" evidence="10">
    <location>
        <begin position="118"/>
        <end position="389"/>
    </location>
</feature>
<evidence type="ECO:0000256" key="7">
    <source>
        <dbReference type="ARBA" id="ARBA00023136"/>
    </source>
</evidence>
<comment type="similarity">
    <text evidence="2">Belongs to the CPA3 antiporters (TC 2.A.63) subunit D family.</text>
</comment>
<comment type="subcellular location">
    <subcellularLocation>
        <location evidence="1">Cell membrane</location>
        <topology evidence="1">Multi-pass membrane protein</topology>
    </subcellularLocation>
    <subcellularLocation>
        <location evidence="8">Membrane</location>
        <topology evidence="8">Multi-pass membrane protein</topology>
    </subcellularLocation>
</comment>
<evidence type="ECO:0000259" key="10">
    <source>
        <dbReference type="Pfam" id="PF00361"/>
    </source>
</evidence>
<keyword evidence="3" id="KW-0813">Transport</keyword>
<organism evidence="11 12">
    <name type="scientific">Alkalibacterium subtropicum</name>
    <dbReference type="NCBI Taxonomy" id="753702"/>
    <lineage>
        <taxon>Bacteria</taxon>
        <taxon>Bacillati</taxon>
        <taxon>Bacillota</taxon>
        <taxon>Bacilli</taxon>
        <taxon>Lactobacillales</taxon>
        <taxon>Carnobacteriaceae</taxon>
        <taxon>Alkalibacterium</taxon>
    </lineage>
</organism>
<keyword evidence="4" id="KW-1003">Cell membrane</keyword>
<dbReference type="Proteomes" id="UP000199612">
    <property type="component" value="Unassembled WGS sequence"/>
</dbReference>
<dbReference type="GO" id="GO:0015297">
    <property type="term" value="F:antiporter activity"/>
    <property type="evidence" value="ECO:0007669"/>
    <property type="project" value="UniProtKB-KW"/>
</dbReference>
<dbReference type="AlphaFoldDB" id="A0A1I1JST8"/>
<dbReference type="PANTHER" id="PTHR42703">
    <property type="entry name" value="NADH DEHYDROGENASE"/>
    <property type="match status" value="1"/>
</dbReference>
<dbReference type="InterPro" id="IPR001750">
    <property type="entry name" value="ND/Mrp_TM"/>
</dbReference>
<keyword evidence="12" id="KW-1185">Reference proteome</keyword>
<keyword evidence="5 8" id="KW-0812">Transmembrane</keyword>
<keyword evidence="6 9" id="KW-1133">Transmembrane helix</keyword>
<dbReference type="GO" id="GO:0008137">
    <property type="term" value="F:NADH dehydrogenase (ubiquinone) activity"/>
    <property type="evidence" value="ECO:0007669"/>
    <property type="project" value="InterPro"/>
</dbReference>
<feature type="transmembrane region" description="Helical" evidence="9">
    <location>
        <begin position="257"/>
        <end position="284"/>
    </location>
</feature>
<evidence type="ECO:0000256" key="1">
    <source>
        <dbReference type="ARBA" id="ARBA00004651"/>
    </source>
</evidence>
<feature type="transmembrane region" description="Helical" evidence="9">
    <location>
        <begin position="95"/>
        <end position="116"/>
    </location>
</feature>
<dbReference type="PRINTS" id="PR01437">
    <property type="entry name" value="NUOXDRDTASE4"/>
</dbReference>
<evidence type="ECO:0000256" key="3">
    <source>
        <dbReference type="ARBA" id="ARBA00022449"/>
    </source>
</evidence>
<feature type="transmembrane region" description="Helical" evidence="9">
    <location>
        <begin position="439"/>
        <end position="459"/>
    </location>
</feature>
<evidence type="ECO:0000313" key="12">
    <source>
        <dbReference type="Proteomes" id="UP000199612"/>
    </source>
</evidence>
<feature type="transmembrane region" description="Helical" evidence="9">
    <location>
        <begin position="26"/>
        <end position="44"/>
    </location>
</feature>
<feature type="transmembrane region" description="Helical" evidence="9">
    <location>
        <begin position="153"/>
        <end position="173"/>
    </location>
</feature>
<feature type="transmembrane region" description="Helical" evidence="9">
    <location>
        <begin position="233"/>
        <end position="251"/>
    </location>
</feature>
<feature type="transmembrane region" description="Helical" evidence="9">
    <location>
        <begin position="197"/>
        <end position="221"/>
    </location>
</feature>
<feature type="transmembrane region" description="Helical" evidence="9">
    <location>
        <begin position="322"/>
        <end position="343"/>
    </location>
</feature>
<feature type="transmembrane region" description="Helical" evidence="9">
    <location>
        <begin position="398"/>
        <end position="419"/>
    </location>
</feature>
<keyword evidence="7 9" id="KW-0472">Membrane</keyword>
<keyword evidence="3" id="KW-0050">Antiport</keyword>
<protein>
    <submittedName>
        <fullName evidence="11">Multisubunit sodium/proton antiporter, MrpD subunit (TC 2.A.63.1)</fullName>
    </submittedName>
</protein>
<sequence length="535" mass="59415">MLYLLIVGPIVAGVLTLLFKEKDTRLLTILIQLALLFYALHIFIDVRLNGTLFNYMSHVPEGLAITLMADAISTVFVLMTSTLFLVMMIYAYHKVYFTTTFGFLFLVLQALITGLFLSTDLFNLYVLLEVSTVTVSILIMINKEKQAIYDGMIYFFVNVIGTAFLLFGIGMLYRTTGLLEMNAIAEVLPLVEDSRSLFLAFAFMMTTLSLKTAVVPLFSWLPKAHGTPSAPPVVSAILSGLYIKTGVYLFIRFSTMFSAAIAIQELFLVIGFATSIFGFVMALGQNDIKMILAYSTVSQIGLIMIGLTMGAEKAYWGSLFHIFSHAIFKSTLFLAAGTVYHYYGTRDIRQIRGVLKAMPLVGAAILFGVLGVTGAPFFNGSISKYMIAYGSKDPLIQFGLNLINLGTITYFLKFSTILFGKDERAEEEKPPKEDKLSEILLLVMGLFIFISGVFGPLSVDWIFGYETEIFTAGYFEKGLVYLLMLLAGTGLYNGVIKESGVLDDISHLELTFNAIITAMTGNFIFIIGYLYWVFY</sequence>
<feature type="transmembrane region" description="Helical" evidence="9">
    <location>
        <begin position="508"/>
        <end position="532"/>
    </location>
</feature>
<evidence type="ECO:0000256" key="2">
    <source>
        <dbReference type="ARBA" id="ARBA00005346"/>
    </source>
</evidence>
<dbReference type="GO" id="GO:0042773">
    <property type="term" value="P:ATP synthesis coupled electron transport"/>
    <property type="evidence" value="ECO:0007669"/>
    <property type="project" value="InterPro"/>
</dbReference>
<dbReference type="GO" id="GO:0005886">
    <property type="term" value="C:plasma membrane"/>
    <property type="evidence" value="ECO:0007669"/>
    <property type="project" value="UniProtKB-SubCell"/>
</dbReference>
<name>A0A1I1JST8_9LACT</name>
<dbReference type="Pfam" id="PF00361">
    <property type="entry name" value="Proton_antipo_M"/>
    <property type="match status" value="1"/>
</dbReference>
<feature type="transmembrane region" description="Helical" evidence="9">
    <location>
        <begin position="64"/>
        <end position="88"/>
    </location>
</feature>
<dbReference type="EMBL" id="FOLT01000009">
    <property type="protein sequence ID" value="SFC51707.1"/>
    <property type="molecule type" value="Genomic_DNA"/>
</dbReference>
<feature type="transmembrane region" description="Helical" evidence="9">
    <location>
        <begin position="355"/>
        <end position="378"/>
    </location>
</feature>
<dbReference type="RefSeq" id="WP_245751905.1">
    <property type="nucleotide sequence ID" value="NZ_FOLT01000009.1"/>
</dbReference>
<dbReference type="InterPro" id="IPR050586">
    <property type="entry name" value="CPA3_Na-H_Antiporter_D"/>
</dbReference>
<reference evidence="12" key="1">
    <citation type="submission" date="2016-10" db="EMBL/GenBank/DDBJ databases">
        <authorList>
            <person name="Varghese N."/>
            <person name="Submissions S."/>
        </authorList>
    </citation>
    <scope>NUCLEOTIDE SEQUENCE [LARGE SCALE GENOMIC DNA]</scope>
    <source>
        <strain evidence="12">DSM 23664</strain>
    </source>
</reference>
<proteinExistence type="inferred from homology"/>
<evidence type="ECO:0000256" key="4">
    <source>
        <dbReference type="ARBA" id="ARBA00022475"/>
    </source>
</evidence>
<dbReference type="PANTHER" id="PTHR42703:SF1">
    <property type="entry name" value="NA(+)_H(+) ANTIPORTER SUBUNIT D1"/>
    <property type="match status" value="1"/>
</dbReference>
<feature type="transmembrane region" description="Helical" evidence="9">
    <location>
        <begin position="479"/>
        <end position="496"/>
    </location>
</feature>
<evidence type="ECO:0000256" key="6">
    <source>
        <dbReference type="ARBA" id="ARBA00022989"/>
    </source>
</evidence>
<evidence type="ECO:0000256" key="9">
    <source>
        <dbReference type="SAM" id="Phobius"/>
    </source>
</evidence>
<feature type="transmembrane region" description="Helical" evidence="9">
    <location>
        <begin position="291"/>
        <end position="310"/>
    </location>
</feature>
<feature type="transmembrane region" description="Helical" evidence="9">
    <location>
        <begin position="122"/>
        <end position="141"/>
    </location>
</feature>
<accession>A0A1I1JST8</accession>
<evidence type="ECO:0000256" key="5">
    <source>
        <dbReference type="ARBA" id="ARBA00022692"/>
    </source>
</evidence>
<evidence type="ECO:0000313" key="11">
    <source>
        <dbReference type="EMBL" id="SFC51707.1"/>
    </source>
</evidence>
<evidence type="ECO:0000256" key="8">
    <source>
        <dbReference type="RuleBase" id="RU000320"/>
    </source>
</evidence>
<dbReference type="InterPro" id="IPR003918">
    <property type="entry name" value="NADH_UbQ_OxRdtase"/>
</dbReference>
<dbReference type="STRING" id="753702.SAMN04488102_1092"/>
<gene>
    <name evidence="11" type="ORF">SAMN04488102_1092</name>
</gene>